<organism evidence="2 3">
    <name type="scientific">Variovorax beijingensis</name>
    <dbReference type="NCBI Taxonomy" id="2496117"/>
    <lineage>
        <taxon>Bacteria</taxon>
        <taxon>Pseudomonadati</taxon>
        <taxon>Pseudomonadota</taxon>
        <taxon>Betaproteobacteria</taxon>
        <taxon>Burkholderiales</taxon>
        <taxon>Comamonadaceae</taxon>
        <taxon>Variovorax</taxon>
    </lineage>
</organism>
<evidence type="ECO:0000313" key="2">
    <source>
        <dbReference type="EMBL" id="TWD85747.1"/>
    </source>
</evidence>
<dbReference type="SUPFAM" id="SSF48452">
    <property type="entry name" value="TPR-like"/>
    <property type="match status" value="1"/>
</dbReference>
<dbReference type="AlphaFoldDB" id="A0A561C420"/>
<evidence type="ECO:0000313" key="3">
    <source>
        <dbReference type="Proteomes" id="UP000319722"/>
    </source>
</evidence>
<reference evidence="2 3" key="1">
    <citation type="submission" date="2019-06" db="EMBL/GenBank/DDBJ databases">
        <title>Sorghum-associated microbial communities from plants grown in Nebraska, USA.</title>
        <authorList>
            <person name="Schachtman D."/>
        </authorList>
    </citation>
    <scope>NUCLEOTIDE SEQUENCE [LARGE SCALE GENOMIC DNA]</scope>
    <source>
        <strain evidence="2 3">T529</strain>
    </source>
</reference>
<protein>
    <submittedName>
        <fullName evidence="2">Uncharacterized protein</fullName>
    </submittedName>
</protein>
<sequence>MTDSNAPFNSAAAASEDARLVALRQRLGRLEGFLRDDPSNGALLIDAFETALSCGEWERARLHLQHGQALDAEPLAWRLREGDFWLAQQRYDEALAVLDVLAKTPQPPAGFAQVLLHNLAFIEFRQGHFSECIDRLAPTLEALAEAPSDAATHPLATTRALQQLWLRAMHHDGQLDRAMAWTRAAEQRRALDAQAAGVASLIAIDASDLAAAQRWSSASLSSDSPFDHPVEALVAQASLALAARDAKLAAQLADVALQRQPGDGRAWSTRGFAALLGGDLVAARAAFDKAVWAMASHIGTWHGLGWTQILQGDLAGARASFETALALDRNFAESHGGLAVVLAGQSLRQEAAEHAELALRLDKSNLSGRYAQALLSGEVKDANDLQRFARRLFGGRAGPLGEDMAELFQPSAMPAPKPPADEER</sequence>
<evidence type="ECO:0000256" key="1">
    <source>
        <dbReference type="SAM" id="MobiDB-lite"/>
    </source>
</evidence>
<proteinExistence type="predicted"/>
<dbReference type="InterPro" id="IPR011990">
    <property type="entry name" value="TPR-like_helical_dom_sf"/>
</dbReference>
<dbReference type="EMBL" id="VIVL01000005">
    <property type="protein sequence ID" value="TWD85747.1"/>
    <property type="molecule type" value="Genomic_DNA"/>
</dbReference>
<dbReference type="InterPro" id="IPR019734">
    <property type="entry name" value="TPR_rpt"/>
</dbReference>
<name>A0A561C420_9BURK</name>
<accession>A0A561C420</accession>
<dbReference type="SMART" id="SM00028">
    <property type="entry name" value="TPR"/>
    <property type="match status" value="3"/>
</dbReference>
<dbReference type="Pfam" id="PF13432">
    <property type="entry name" value="TPR_16"/>
    <property type="match status" value="3"/>
</dbReference>
<dbReference type="RefSeq" id="WP_145744332.1">
    <property type="nucleotide sequence ID" value="NZ_VIVL01000005.1"/>
</dbReference>
<gene>
    <name evidence="2" type="ORF">FB547_105259</name>
</gene>
<comment type="caution">
    <text evidence="2">The sequence shown here is derived from an EMBL/GenBank/DDBJ whole genome shotgun (WGS) entry which is preliminary data.</text>
</comment>
<dbReference type="OrthoDB" id="5915006at2"/>
<dbReference type="Proteomes" id="UP000319722">
    <property type="component" value="Unassembled WGS sequence"/>
</dbReference>
<feature type="region of interest" description="Disordered" evidence="1">
    <location>
        <begin position="405"/>
        <end position="424"/>
    </location>
</feature>
<dbReference type="Gene3D" id="1.25.40.10">
    <property type="entry name" value="Tetratricopeptide repeat domain"/>
    <property type="match status" value="2"/>
</dbReference>